<proteinExistence type="predicted"/>
<dbReference type="Proteomes" id="UP000441354">
    <property type="component" value="Unassembled WGS sequence"/>
</dbReference>
<protein>
    <submittedName>
        <fullName evidence="2">Small peptidoglycan-associated lipoprotein</fullName>
    </submittedName>
</protein>
<accession>A0A7V7RQK3</accession>
<dbReference type="InterPro" id="IPR036249">
    <property type="entry name" value="Thioredoxin-like_sf"/>
</dbReference>
<keyword evidence="3" id="KW-1185">Reference proteome</keyword>
<gene>
    <name evidence="2" type="ORF">F7732_01440</name>
</gene>
<dbReference type="PROSITE" id="PS51257">
    <property type="entry name" value="PROKAR_LIPOPROTEIN"/>
    <property type="match status" value="1"/>
</dbReference>
<dbReference type="EMBL" id="WBOT01000001">
    <property type="protein sequence ID" value="KAB2335257.1"/>
    <property type="molecule type" value="Genomic_DNA"/>
</dbReference>
<sequence length="126" mass="14693">MMKGMLLLLCSALFILTSSSCSKAESPDLEINEDIQQIVFFSDEANYRQEVAYYDAIIELKQKYPEAIKNMKIIYENKKHYLDQFEIERSPAMVLVYEDQTLVKVDGLVKKDQIIEPIENALEQYE</sequence>
<dbReference type="SUPFAM" id="SSF52833">
    <property type="entry name" value="Thioredoxin-like"/>
    <property type="match status" value="1"/>
</dbReference>
<name>A0A7V7RQK3_9BACI</name>
<dbReference type="OrthoDB" id="2864505at2"/>
<dbReference type="RefSeq" id="WP_151571930.1">
    <property type="nucleotide sequence ID" value="NZ_WBOT01000001.1"/>
</dbReference>
<dbReference type="Gene3D" id="3.40.30.10">
    <property type="entry name" value="Glutaredoxin"/>
    <property type="match status" value="1"/>
</dbReference>
<organism evidence="2 3">
    <name type="scientific">Bacillus mesophilum</name>
    <dbReference type="NCBI Taxonomy" id="1071718"/>
    <lineage>
        <taxon>Bacteria</taxon>
        <taxon>Bacillati</taxon>
        <taxon>Bacillota</taxon>
        <taxon>Bacilli</taxon>
        <taxon>Bacillales</taxon>
        <taxon>Bacillaceae</taxon>
        <taxon>Bacillus</taxon>
    </lineage>
</organism>
<evidence type="ECO:0000313" key="3">
    <source>
        <dbReference type="Proteomes" id="UP000441354"/>
    </source>
</evidence>
<keyword evidence="2" id="KW-0449">Lipoprotein</keyword>
<evidence type="ECO:0000313" key="2">
    <source>
        <dbReference type="EMBL" id="KAB2335257.1"/>
    </source>
</evidence>
<comment type="caution">
    <text evidence="2">The sequence shown here is derived from an EMBL/GenBank/DDBJ whole genome shotgun (WGS) entry which is preliminary data.</text>
</comment>
<keyword evidence="1" id="KW-0732">Signal</keyword>
<feature type="chain" id="PRO_5030980301" evidence="1">
    <location>
        <begin position="25"/>
        <end position="126"/>
    </location>
</feature>
<evidence type="ECO:0000256" key="1">
    <source>
        <dbReference type="SAM" id="SignalP"/>
    </source>
</evidence>
<dbReference type="AlphaFoldDB" id="A0A7V7RQK3"/>
<reference evidence="2 3" key="1">
    <citation type="journal article" date="2014" name="Arch. Microbiol.">
        <title>Bacillus mesophilum sp. nov., strain IITR-54T, a novel 4-chlorobiphenyl dechlorinating bacterium.</title>
        <authorList>
            <person name="Manickam N."/>
            <person name="Singh N.K."/>
            <person name="Bajaj A."/>
            <person name="Kumar R.M."/>
            <person name="Kaur G."/>
            <person name="Kaur N."/>
            <person name="Bala M."/>
            <person name="Kumar A."/>
            <person name="Mayilraj S."/>
        </authorList>
    </citation>
    <scope>NUCLEOTIDE SEQUENCE [LARGE SCALE GENOMIC DNA]</scope>
    <source>
        <strain evidence="2 3">IITR-54</strain>
    </source>
</reference>
<feature type="signal peptide" evidence="1">
    <location>
        <begin position="1"/>
        <end position="24"/>
    </location>
</feature>